<dbReference type="GO" id="GO:0006281">
    <property type="term" value="P:DNA repair"/>
    <property type="evidence" value="ECO:0007669"/>
    <property type="project" value="InterPro"/>
</dbReference>
<evidence type="ECO:0000259" key="3">
    <source>
        <dbReference type="Pfam" id="PF14791"/>
    </source>
</evidence>
<dbReference type="Pfam" id="PF14791">
    <property type="entry name" value="DNA_pol_B_thumb"/>
    <property type="match status" value="1"/>
</dbReference>
<dbReference type="AlphaFoldDB" id="X1H8P9"/>
<evidence type="ECO:0000256" key="1">
    <source>
        <dbReference type="ARBA" id="ARBA00022679"/>
    </source>
</evidence>
<dbReference type="EMBL" id="BARU01017910">
    <property type="protein sequence ID" value="GAH50224.1"/>
    <property type="molecule type" value="Genomic_DNA"/>
</dbReference>
<evidence type="ECO:0000256" key="2">
    <source>
        <dbReference type="ARBA" id="ARBA00022695"/>
    </source>
</evidence>
<name>X1H8P9_9ZZZZ</name>
<evidence type="ECO:0000313" key="4">
    <source>
        <dbReference type="EMBL" id="GAH50224.1"/>
    </source>
</evidence>
<proteinExistence type="predicted"/>
<keyword evidence="1" id="KW-0808">Transferase</keyword>
<dbReference type="Gene3D" id="3.30.210.10">
    <property type="entry name" value="DNA polymerase, thumb domain"/>
    <property type="match status" value="1"/>
</dbReference>
<accession>X1H8P9</accession>
<dbReference type="GO" id="GO:0003677">
    <property type="term" value="F:DNA binding"/>
    <property type="evidence" value="ECO:0007669"/>
    <property type="project" value="InterPro"/>
</dbReference>
<dbReference type="PANTHER" id="PTHR11276:SF28">
    <property type="entry name" value="DNA POLYMERASE LAMBDA"/>
    <property type="match status" value="1"/>
</dbReference>
<dbReference type="PANTHER" id="PTHR11276">
    <property type="entry name" value="DNA POLYMERASE TYPE-X FAMILY MEMBER"/>
    <property type="match status" value="1"/>
</dbReference>
<organism evidence="4">
    <name type="scientific">marine sediment metagenome</name>
    <dbReference type="NCBI Taxonomy" id="412755"/>
    <lineage>
        <taxon>unclassified sequences</taxon>
        <taxon>metagenomes</taxon>
        <taxon>ecological metagenomes</taxon>
    </lineage>
</organism>
<keyword evidence="2" id="KW-0548">Nucleotidyltransferase</keyword>
<dbReference type="Gene3D" id="3.30.460.10">
    <property type="entry name" value="Beta Polymerase, domain 2"/>
    <property type="match status" value="1"/>
</dbReference>
<dbReference type="GO" id="GO:0003887">
    <property type="term" value="F:DNA-directed DNA polymerase activity"/>
    <property type="evidence" value="ECO:0007669"/>
    <property type="project" value="InterPro"/>
</dbReference>
<dbReference type="InterPro" id="IPR022312">
    <property type="entry name" value="DNA_pol_X"/>
</dbReference>
<dbReference type="InterPro" id="IPR043519">
    <property type="entry name" value="NT_sf"/>
</dbReference>
<comment type="caution">
    <text evidence="4">The sequence shown here is derived from an EMBL/GenBank/DDBJ whole genome shotgun (WGS) entry which is preliminary data.</text>
</comment>
<dbReference type="InterPro" id="IPR037160">
    <property type="entry name" value="DNA_Pol_thumb_sf"/>
</dbReference>
<protein>
    <recommendedName>
        <fullName evidence="3">DNA polymerase beta thumb domain-containing protein</fullName>
    </recommendedName>
</protein>
<reference evidence="4" key="1">
    <citation type="journal article" date="2014" name="Front. Microbiol.">
        <title>High frequency of phylogenetically diverse reductive dehalogenase-homologous genes in deep subseafloor sedimentary metagenomes.</title>
        <authorList>
            <person name="Kawai M."/>
            <person name="Futagami T."/>
            <person name="Toyoda A."/>
            <person name="Takaki Y."/>
            <person name="Nishi S."/>
            <person name="Hori S."/>
            <person name="Arai W."/>
            <person name="Tsubouchi T."/>
            <person name="Morono Y."/>
            <person name="Uchiyama I."/>
            <person name="Ito T."/>
            <person name="Fujiyama A."/>
            <person name="Inagaki F."/>
            <person name="Takami H."/>
        </authorList>
    </citation>
    <scope>NUCLEOTIDE SEQUENCE</scope>
    <source>
        <strain evidence="4">Expedition CK06-06</strain>
    </source>
</reference>
<sequence>MELEKAKTIAGVVVEAIKLYCGRIEVAGSIRRQRPIVNDIDLVVIPNDRWNLDLALMRMGNYKMSGMKIARVDMDGVQVDVYFAEPETWATLLLIRTGSKESNIRLATLAKKMGWHLKASGEGLLNEDGERIAGDTEESIFKALGLEYQEPWERN</sequence>
<feature type="domain" description="DNA polymerase beta thumb" evidence="3">
    <location>
        <begin position="93"/>
        <end position="155"/>
    </location>
</feature>
<gene>
    <name evidence="4" type="ORF">S03H2_29653</name>
</gene>
<dbReference type="SUPFAM" id="SSF81301">
    <property type="entry name" value="Nucleotidyltransferase"/>
    <property type="match status" value="1"/>
</dbReference>
<dbReference type="InterPro" id="IPR029398">
    <property type="entry name" value="PolB_thumb"/>
</dbReference>